<sequence>MSHYYDKRSTSASHKFTNCVVDAILNQAHGNPVWTANEILDRSLEKAGTKAEVARTLGIPTSRVAELYRRRPEEGKPRRLKYEEAVKLLETYFPEAAGASVNADKLAPILAACLRYAPQGGWTDKDAMRLARAVEYGLGLIANEPATQASADALAVAGQAALQQLRGEHR</sequence>
<proteinExistence type="predicted"/>
<reference evidence="1" key="1">
    <citation type="submission" date="2020-04" db="EMBL/GenBank/DDBJ databases">
        <authorList>
            <person name="Chiriac C."/>
            <person name="Salcher M."/>
            <person name="Ghai R."/>
            <person name="Kavagutti S V."/>
        </authorList>
    </citation>
    <scope>NUCLEOTIDE SEQUENCE</scope>
</reference>
<evidence type="ECO:0000313" key="1">
    <source>
        <dbReference type="EMBL" id="CAB4137085.1"/>
    </source>
</evidence>
<accession>A0A6J5LRF6</accession>
<protein>
    <submittedName>
        <fullName evidence="1">Uncharacterized protein</fullName>
    </submittedName>
</protein>
<name>A0A6J5LRF6_9CAUD</name>
<gene>
    <name evidence="1" type="ORF">UFOVP319_4</name>
</gene>
<organism evidence="1">
    <name type="scientific">uncultured Caudovirales phage</name>
    <dbReference type="NCBI Taxonomy" id="2100421"/>
    <lineage>
        <taxon>Viruses</taxon>
        <taxon>Duplodnaviria</taxon>
        <taxon>Heunggongvirae</taxon>
        <taxon>Uroviricota</taxon>
        <taxon>Caudoviricetes</taxon>
        <taxon>Peduoviridae</taxon>
        <taxon>Maltschvirus</taxon>
        <taxon>Maltschvirus maltsch</taxon>
    </lineage>
</organism>
<dbReference type="EMBL" id="LR796336">
    <property type="protein sequence ID" value="CAB4137085.1"/>
    <property type="molecule type" value="Genomic_DNA"/>
</dbReference>